<dbReference type="EC" id="3.1.7.2" evidence="6"/>
<dbReference type="GO" id="GO:0008728">
    <property type="term" value="F:GTP diphosphokinase activity"/>
    <property type="evidence" value="ECO:0007669"/>
    <property type="project" value="UniProtKB-EC"/>
</dbReference>
<proteinExistence type="inferred from homology"/>
<keyword evidence="6" id="KW-0808">Transferase</keyword>
<dbReference type="Pfam" id="PF04607">
    <property type="entry name" value="RelA_SpoT"/>
    <property type="match status" value="1"/>
</dbReference>
<comment type="similarity">
    <text evidence="1">Belongs to the RelA/SpoT family.</text>
</comment>
<dbReference type="FunFam" id="3.10.20.30:FF:000002">
    <property type="entry name" value="GTP pyrophosphokinase (RelA/SpoT)"/>
    <property type="match status" value="1"/>
</dbReference>
<dbReference type="InterPro" id="IPR012675">
    <property type="entry name" value="Beta-grasp_dom_sf"/>
</dbReference>
<evidence type="ECO:0000256" key="1">
    <source>
        <dbReference type="ARBA" id="ARBA00007476"/>
    </source>
</evidence>
<accession>A0A3B1CMI3</accession>
<comment type="pathway">
    <text evidence="2">Purine metabolism.</text>
</comment>
<evidence type="ECO:0000259" key="5">
    <source>
        <dbReference type="PROSITE" id="PS51880"/>
    </source>
</evidence>
<dbReference type="FunFam" id="1.10.3210.10:FF:000001">
    <property type="entry name" value="GTP pyrophosphokinase RelA"/>
    <property type="match status" value="1"/>
</dbReference>
<evidence type="ECO:0000259" key="3">
    <source>
        <dbReference type="PROSITE" id="PS51671"/>
    </source>
</evidence>
<dbReference type="Pfam" id="PF13291">
    <property type="entry name" value="ACT_4"/>
    <property type="match status" value="1"/>
</dbReference>
<dbReference type="PROSITE" id="PS51831">
    <property type="entry name" value="HD"/>
    <property type="match status" value="1"/>
</dbReference>
<sequence length="717" mass="81699">MGTIRHKLITLNELTEKILSYSPDADIALLRKAYYFSHEAHCSQTRKEGSPYIGHPLSVALMLADMHLDIMTIIAGLLHDTVEDTETNLHDIKEIFGEEVAFLVGSLTKLAKIQFQTREDAQAENFRRMFLAMAEDIRVILIKFADRLHNIKTLQHLPAGRQKRIAQETIDIYAPLANRLGIGWMRIEFEDMSFKYLMPAIYRDLLKKVAKRREAQEGYINKVAKQIEEKLKEYSIPAEVTGRVKHLYGIYRKMQIQRIPFEQLYDVLGLRIITDTKNHCYEILGIIHSLWTPIPGRFKDYIALPKSNMYQSLHTSVIGPKGERVEFQIRTREMHRIAEEGIAAHWMYKEEGRVLQKDAKYIKWLRELIQSQKDLHDAKEFLDVVKGEVVPEVVYVFTPGGEIKELPAGSTPVDFAYGIHTEVGHKCVGAKINGRIVPLRYQLQSGDTVEIITSPSHGPSRDWLKFVVTQRAKSRIKQWIKAEERKQSLELGNKILETTFRKRGLSPSIIKSHEMDEVAGSFSMRNKEDLIVSIGYGKVSAQQVANRLQPEKKEETTAEELLLKRPLKKTKEMGGITIKGVDNILYHTAHCCYPVPGDQLVGFVTRGKGVTIHRQDCANLDRLAVDDARLVKVDWTSTGDSTSLTKLNVETMDRPGMLANLSALFSSLNVNITHLEATSTQDGRARFTFFIQAKDKSQLLKLTQKIASTEGVLRVRR</sequence>
<dbReference type="GO" id="GO:0015969">
    <property type="term" value="P:guanosine tetraphosphate metabolic process"/>
    <property type="evidence" value="ECO:0007669"/>
    <property type="project" value="InterPro"/>
</dbReference>
<name>A0A3B1CMI3_9ZZZZ</name>
<feature type="domain" description="HD" evidence="4">
    <location>
        <begin position="52"/>
        <end position="151"/>
    </location>
</feature>
<reference evidence="6" key="1">
    <citation type="submission" date="2018-06" db="EMBL/GenBank/DDBJ databases">
        <authorList>
            <person name="Zhirakovskaya E."/>
        </authorList>
    </citation>
    <scope>NUCLEOTIDE SEQUENCE</scope>
</reference>
<keyword evidence="6" id="KW-0378">Hydrolase</keyword>
<dbReference type="CDD" id="cd00077">
    <property type="entry name" value="HDc"/>
    <property type="match status" value="1"/>
</dbReference>
<dbReference type="InterPro" id="IPR004095">
    <property type="entry name" value="TGS"/>
</dbReference>
<dbReference type="CDD" id="cd01668">
    <property type="entry name" value="TGS_RSH"/>
    <property type="match status" value="1"/>
</dbReference>
<gene>
    <name evidence="6" type="ORF">MNBD_NITROSPIRAE02-691</name>
</gene>
<dbReference type="InterPro" id="IPR043519">
    <property type="entry name" value="NT_sf"/>
</dbReference>
<dbReference type="InterPro" id="IPR045865">
    <property type="entry name" value="ACT-like_dom_sf"/>
</dbReference>
<dbReference type="Gene3D" id="3.30.70.260">
    <property type="match status" value="1"/>
</dbReference>
<dbReference type="InterPro" id="IPR006674">
    <property type="entry name" value="HD_domain"/>
</dbReference>
<dbReference type="InterPro" id="IPR045600">
    <property type="entry name" value="RelA/SpoT_AH_RIS"/>
</dbReference>
<dbReference type="SMART" id="SM00471">
    <property type="entry name" value="HDc"/>
    <property type="match status" value="1"/>
</dbReference>
<feature type="domain" description="TGS" evidence="5">
    <location>
        <begin position="392"/>
        <end position="453"/>
    </location>
</feature>
<evidence type="ECO:0000256" key="2">
    <source>
        <dbReference type="ARBA" id="ARBA00025704"/>
    </source>
</evidence>
<dbReference type="InterPro" id="IPR004811">
    <property type="entry name" value="RelA/Spo_fam"/>
</dbReference>
<dbReference type="InterPro" id="IPR002912">
    <property type="entry name" value="ACT_dom"/>
</dbReference>
<dbReference type="InterPro" id="IPR033655">
    <property type="entry name" value="TGS_RelA/SpoT"/>
</dbReference>
<organism evidence="6">
    <name type="scientific">hydrothermal vent metagenome</name>
    <dbReference type="NCBI Taxonomy" id="652676"/>
    <lineage>
        <taxon>unclassified sequences</taxon>
        <taxon>metagenomes</taxon>
        <taxon>ecological metagenomes</taxon>
    </lineage>
</organism>
<dbReference type="PROSITE" id="PS51671">
    <property type="entry name" value="ACT"/>
    <property type="match status" value="1"/>
</dbReference>
<dbReference type="GO" id="GO:0005886">
    <property type="term" value="C:plasma membrane"/>
    <property type="evidence" value="ECO:0007669"/>
    <property type="project" value="TreeGrafter"/>
</dbReference>
<dbReference type="SMART" id="SM00954">
    <property type="entry name" value="RelA_SpoT"/>
    <property type="match status" value="1"/>
</dbReference>
<dbReference type="AlphaFoldDB" id="A0A3B1CMI3"/>
<dbReference type="NCBIfam" id="TIGR00691">
    <property type="entry name" value="spoT_relA"/>
    <property type="match status" value="1"/>
</dbReference>
<dbReference type="Gene3D" id="3.30.460.10">
    <property type="entry name" value="Beta Polymerase, domain 2"/>
    <property type="match status" value="1"/>
</dbReference>
<dbReference type="Pfam" id="PF13328">
    <property type="entry name" value="HD_4"/>
    <property type="match status" value="1"/>
</dbReference>
<dbReference type="PANTHER" id="PTHR21262:SF31">
    <property type="entry name" value="GTP PYROPHOSPHOKINASE"/>
    <property type="match status" value="1"/>
</dbReference>
<dbReference type="CDD" id="cd04876">
    <property type="entry name" value="ACT_RelA-SpoT"/>
    <property type="match status" value="1"/>
</dbReference>
<dbReference type="InterPro" id="IPR012676">
    <property type="entry name" value="TGS-like"/>
</dbReference>
<keyword evidence="6" id="KW-0418">Kinase</keyword>
<dbReference type="PROSITE" id="PS51880">
    <property type="entry name" value="TGS"/>
    <property type="match status" value="1"/>
</dbReference>
<dbReference type="InterPro" id="IPR007685">
    <property type="entry name" value="RelA_SpoT"/>
</dbReference>
<dbReference type="GO" id="GO:0016301">
    <property type="term" value="F:kinase activity"/>
    <property type="evidence" value="ECO:0007669"/>
    <property type="project" value="UniProtKB-KW"/>
</dbReference>
<dbReference type="Pfam" id="PF19296">
    <property type="entry name" value="RelA_AH_RIS"/>
    <property type="match status" value="1"/>
</dbReference>
<evidence type="ECO:0000313" key="6">
    <source>
        <dbReference type="EMBL" id="VAX27701.1"/>
    </source>
</evidence>
<dbReference type="Gene3D" id="1.10.3210.10">
    <property type="entry name" value="Hypothetical protein af1432"/>
    <property type="match status" value="1"/>
</dbReference>
<dbReference type="EC" id="2.7.6.5" evidence="6"/>
<dbReference type="SUPFAM" id="SSF81301">
    <property type="entry name" value="Nucleotidyltransferase"/>
    <property type="match status" value="1"/>
</dbReference>
<dbReference type="SUPFAM" id="SSF109604">
    <property type="entry name" value="HD-domain/PDEase-like"/>
    <property type="match status" value="1"/>
</dbReference>
<dbReference type="Gene3D" id="3.10.20.30">
    <property type="match status" value="1"/>
</dbReference>
<dbReference type="PANTHER" id="PTHR21262">
    <property type="entry name" value="GUANOSINE-3',5'-BIS DIPHOSPHATE 3'-PYROPHOSPHOHYDROLASE"/>
    <property type="match status" value="1"/>
</dbReference>
<dbReference type="CDD" id="cd05399">
    <property type="entry name" value="NT_Rel-Spo_like"/>
    <property type="match status" value="1"/>
</dbReference>
<dbReference type="InterPro" id="IPR003607">
    <property type="entry name" value="HD/PDEase_dom"/>
</dbReference>
<dbReference type="SUPFAM" id="SSF55021">
    <property type="entry name" value="ACT-like"/>
    <property type="match status" value="1"/>
</dbReference>
<protein>
    <submittedName>
        <fullName evidence="6">Guanosine-3',5'-bis(Diphosphate) 3'-pyrophosphohydrolase / GTP pyrophosphokinase, (P)ppGpp synthetase II</fullName>
        <ecNumber evidence="6">2.7.6.5</ecNumber>
        <ecNumber evidence="6">3.1.7.2</ecNumber>
    </submittedName>
</protein>
<dbReference type="FunFam" id="3.30.460.10:FF:000001">
    <property type="entry name" value="GTP pyrophosphokinase RelA"/>
    <property type="match status" value="1"/>
</dbReference>
<dbReference type="EMBL" id="UOGH01000056">
    <property type="protein sequence ID" value="VAX27701.1"/>
    <property type="molecule type" value="Genomic_DNA"/>
</dbReference>
<dbReference type="SUPFAM" id="SSF81271">
    <property type="entry name" value="TGS-like"/>
    <property type="match status" value="1"/>
</dbReference>
<dbReference type="GO" id="GO:0008893">
    <property type="term" value="F:guanosine-3',5'-bis(diphosphate) 3'-diphosphatase activity"/>
    <property type="evidence" value="ECO:0007669"/>
    <property type="project" value="UniProtKB-EC"/>
</dbReference>
<dbReference type="Pfam" id="PF02824">
    <property type="entry name" value="TGS"/>
    <property type="match status" value="1"/>
</dbReference>
<feature type="domain" description="ACT" evidence="3">
    <location>
        <begin position="646"/>
        <end position="717"/>
    </location>
</feature>
<evidence type="ECO:0000259" key="4">
    <source>
        <dbReference type="PROSITE" id="PS51831"/>
    </source>
</evidence>